<evidence type="ECO:0000313" key="3">
    <source>
        <dbReference type="EMBL" id="RRH77926.1"/>
    </source>
</evidence>
<gene>
    <name evidence="3" type="ORF">EG244_02565</name>
</gene>
<dbReference type="PROSITE" id="PS51257">
    <property type="entry name" value="PROKAR_LIPOPROTEIN"/>
    <property type="match status" value="1"/>
</dbReference>
<dbReference type="RefSeq" id="WP_124963453.1">
    <property type="nucleotide sequence ID" value="NZ_RRAZ01000003.1"/>
</dbReference>
<dbReference type="InterPro" id="IPR050791">
    <property type="entry name" value="Aldo-Keto_reductase"/>
</dbReference>
<dbReference type="Gene3D" id="3.20.20.100">
    <property type="entry name" value="NADP-dependent oxidoreductase domain"/>
    <property type="match status" value="1"/>
</dbReference>
<dbReference type="InterPro" id="IPR036812">
    <property type="entry name" value="NAD(P)_OxRdtase_dom_sf"/>
</dbReference>
<dbReference type="GO" id="GO:0005737">
    <property type="term" value="C:cytoplasm"/>
    <property type="evidence" value="ECO:0007669"/>
    <property type="project" value="TreeGrafter"/>
</dbReference>
<dbReference type="PANTHER" id="PTHR43625">
    <property type="entry name" value="AFLATOXIN B1 ALDEHYDE REDUCTASE"/>
    <property type="match status" value="1"/>
</dbReference>
<organism evidence="3 4">
    <name type="scientific">Falsigemmobacter faecalis</name>
    <dbReference type="NCBI Taxonomy" id="2488730"/>
    <lineage>
        <taxon>Bacteria</taxon>
        <taxon>Pseudomonadati</taxon>
        <taxon>Pseudomonadota</taxon>
        <taxon>Alphaproteobacteria</taxon>
        <taxon>Rhodobacterales</taxon>
        <taxon>Paracoccaceae</taxon>
        <taxon>Falsigemmobacter</taxon>
    </lineage>
</organism>
<dbReference type="SUPFAM" id="SSF51430">
    <property type="entry name" value="NAD(P)-linked oxidoreductase"/>
    <property type="match status" value="1"/>
</dbReference>
<keyword evidence="1" id="KW-0560">Oxidoreductase</keyword>
<dbReference type="Pfam" id="PF00248">
    <property type="entry name" value="Aldo_ket_red"/>
    <property type="match status" value="1"/>
</dbReference>
<dbReference type="PANTHER" id="PTHR43625:SF40">
    <property type="entry name" value="ALDO-KETO REDUCTASE YAKC [NADP(+)]"/>
    <property type="match status" value="1"/>
</dbReference>
<evidence type="ECO:0000259" key="2">
    <source>
        <dbReference type="Pfam" id="PF00248"/>
    </source>
</evidence>
<comment type="caution">
    <text evidence="3">The sequence shown here is derived from an EMBL/GenBank/DDBJ whole genome shotgun (WGS) entry which is preliminary data.</text>
</comment>
<dbReference type="EMBL" id="RRAZ01000003">
    <property type="protein sequence ID" value="RRH77926.1"/>
    <property type="molecule type" value="Genomic_DNA"/>
</dbReference>
<sequence>MKQLTLGAKGPQVSQIGLGCMSIAGAYGPTTEAQAFALLDAAWEAGVTFYDTANIYGMGRSEEILGRWMADRRPEGLVLATKASIIPGPPREIDNSATHLRSELEGSLKRLGLERVDLFYAHRRDARVEPEVLAETMAALVREGKIDGYGVSEWSPASLRRAHAVHPVTAVQSEYSLWTRQPELGMIQACEALGVGFVPFSPLARGILTDDVQQPVDYAKGDFRTRNPRFLPGSFERNMAAIAPFREFAAARGTATATLAMAWVLAQGNGQMAPIPGTRSIAHLRECLAAAEVKLSAEDLAEIARLLPAGFAEGGRYAEAQTAGVESYG</sequence>
<feature type="domain" description="NADP-dependent oxidoreductase" evidence="2">
    <location>
        <begin position="16"/>
        <end position="306"/>
    </location>
</feature>
<name>A0A3P3DW04_9RHOB</name>
<evidence type="ECO:0000313" key="4">
    <source>
        <dbReference type="Proteomes" id="UP000282125"/>
    </source>
</evidence>
<evidence type="ECO:0000256" key="1">
    <source>
        <dbReference type="ARBA" id="ARBA00023002"/>
    </source>
</evidence>
<proteinExistence type="predicted"/>
<dbReference type="GO" id="GO:0016491">
    <property type="term" value="F:oxidoreductase activity"/>
    <property type="evidence" value="ECO:0007669"/>
    <property type="project" value="UniProtKB-KW"/>
</dbReference>
<accession>A0A3P3DW04</accession>
<reference evidence="3 4" key="1">
    <citation type="submission" date="2018-11" db="EMBL/GenBank/DDBJ databases">
        <title>Gemmobacter sp. nov., YIM 102744-1 draft genome.</title>
        <authorList>
            <person name="Li G."/>
            <person name="Jiang Y."/>
        </authorList>
    </citation>
    <scope>NUCLEOTIDE SEQUENCE [LARGE SCALE GENOMIC DNA]</scope>
    <source>
        <strain evidence="3 4">YIM 102744-1</strain>
    </source>
</reference>
<dbReference type="InterPro" id="IPR023210">
    <property type="entry name" value="NADP_OxRdtase_dom"/>
</dbReference>
<dbReference type="Proteomes" id="UP000282125">
    <property type="component" value="Unassembled WGS sequence"/>
</dbReference>
<protein>
    <submittedName>
        <fullName evidence="3">Aldo/keto reductase</fullName>
    </submittedName>
</protein>
<keyword evidence="4" id="KW-1185">Reference proteome</keyword>
<dbReference type="AlphaFoldDB" id="A0A3P3DW04"/>
<dbReference type="OrthoDB" id="9803483at2"/>